<gene>
    <name evidence="3" type="ORF">PUN28_002259</name>
</gene>
<proteinExistence type="predicted"/>
<keyword evidence="2" id="KW-0732">Signal</keyword>
<dbReference type="Proteomes" id="UP001430953">
    <property type="component" value="Unassembled WGS sequence"/>
</dbReference>
<feature type="chain" id="PRO_5043833927" description="Secreted peptide" evidence="2">
    <location>
        <begin position="20"/>
        <end position="79"/>
    </location>
</feature>
<keyword evidence="1" id="KW-0812">Transmembrane</keyword>
<dbReference type="EMBL" id="JADYXP020000002">
    <property type="protein sequence ID" value="KAL0130466.1"/>
    <property type="molecule type" value="Genomic_DNA"/>
</dbReference>
<keyword evidence="1" id="KW-1133">Transmembrane helix</keyword>
<sequence>MMLHVLYVIFFFSLNSISAVSRWLIVKKDHQRDNVITVLISYMIMNDTILYFCNILRIKNFYILQKYFICGCSFCILLF</sequence>
<keyword evidence="4" id="KW-1185">Reference proteome</keyword>
<evidence type="ECO:0000313" key="4">
    <source>
        <dbReference type="Proteomes" id="UP001430953"/>
    </source>
</evidence>
<keyword evidence="1" id="KW-0472">Membrane</keyword>
<feature type="signal peptide" evidence="2">
    <location>
        <begin position="1"/>
        <end position="19"/>
    </location>
</feature>
<name>A0AAW2GT58_9HYME</name>
<protein>
    <recommendedName>
        <fullName evidence="5">Secreted peptide</fullName>
    </recommendedName>
</protein>
<accession>A0AAW2GT58</accession>
<organism evidence="3 4">
    <name type="scientific">Cardiocondyla obscurior</name>
    <dbReference type="NCBI Taxonomy" id="286306"/>
    <lineage>
        <taxon>Eukaryota</taxon>
        <taxon>Metazoa</taxon>
        <taxon>Ecdysozoa</taxon>
        <taxon>Arthropoda</taxon>
        <taxon>Hexapoda</taxon>
        <taxon>Insecta</taxon>
        <taxon>Pterygota</taxon>
        <taxon>Neoptera</taxon>
        <taxon>Endopterygota</taxon>
        <taxon>Hymenoptera</taxon>
        <taxon>Apocrita</taxon>
        <taxon>Aculeata</taxon>
        <taxon>Formicoidea</taxon>
        <taxon>Formicidae</taxon>
        <taxon>Myrmicinae</taxon>
        <taxon>Cardiocondyla</taxon>
    </lineage>
</organism>
<evidence type="ECO:0008006" key="5">
    <source>
        <dbReference type="Google" id="ProtNLM"/>
    </source>
</evidence>
<reference evidence="3 4" key="1">
    <citation type="submission" date="2023-03" db="EMBL/GenBank/DDBJ databases">
        <title>High recombination rates correlate with genetic variation in Cardiocondyla obscurior ants.</title>
        <authorList>
            <person name="Errbii M."/>
        </authorList>
    </citation>
    <scope>NUCLEOTIDE SEQUENCE [LARGE SCALE GENOMIC DNA]</scope>
    <source>
        <strain evidence="3">Alpha-2009</strain>
        <tissue evidence="3">Whole body</tissue>
    </source>
</reference>
<comment type="caution">
    <text evidence="3">The sequence shown here is derived from an EMBL/GenBank/DDBJ whole genome shotgun (WGS) entry which is preliminary data.</text>
</comment>
<feature type="transmembrane region" description="Helical" evidence="1">
    <location>
        <begin position="35"/>
        <end position="56"/>
    </location>
</feature>
<evidence type="ECO:0000256" key="2">
    <source>
        <dbReference type="SAM" id="SignalP"/>
    </source>
</evidence>
<evidence type="ECO:0000313" key="3">
    <source>
        <dbReference type="EMBL" id="KAL0130466.1"/>
    </source>
</evidence>
<dbReference type="AlphaFoldDB" id="A0AAW2GT58"/>
<evidence type="ECO:0000256" key="1">
    <source>
        <dbReference type="SAM" id="Phobius"/>
    </source>
</evidence>